<protein>
    <submittedName>
        <fullName evidence="1">Uncharacterized protein</fullName>
    </submittedName>
</protein>
<dbReference type="RefSeq" id="WP_253019907.1">
    <property type="nucleotide sequence ID" value="NZ_JAOSHN010000003.1"/>
</dbReference>
<proteinExistence type="predicted"/>
<comment type="caution">
    <text evidence="1">The sequence shown here is derived from an EMBL/GenBank/DDBJ whole genome shotgun (WGS) entry which is preliminary data.</text>
</comment>
<sequence length="253" mass="28754">METIYYELTTLSSLIVSPRTSLAFYKDLDQFSLKDVEGHSDCVKTEKLKVIYPFYQYGLYESYSPDTADYYLPGSSIKGALCQETANPVKLMVDDVPIPREYIILRNIQKAQYLEEPQKAFFDVFFDHVAVEMVKADSPLEGSFNYHNIEAARELLKSANNAAKAKIGQMREYLSCLIKKEYPAQLKERLTKAADKLAEQLNDDQVLLLGGYKGLLHSMELKESPGEMAGAVYLDKETNLPHGLIKMELKERP</sequence>
<reference evidence="1" key="1">
    <citation type="submission" date="2022-09" db="EMBL/GenBank/DDBJ databases">
        <title>Culturomic study of gut microbiota in children with autism spectrum disorder.</title>
        <authorList>
            <person name="Efimov B.A."/>
            <person name="Chaplin A.V."/>
            <person name="Sokolova S.R."/>
            <person name="Pikina A.P."/>
            <person name="Korzhanova M."/>
            <person name="Belova V."/>
            <person name="Korostin D."/>
        </authorList>
    </citation>
    <scope>NUCLEOTIDE SEQUENCE</scope>
    <source>
        <strain evidence="1">ASD5510</strain>
    </source>
</reference>
<keyword evidence="2" id="KW-1185">Reference proteome</keyword>
<accession>A0A9J6QUD1</accession>
<evidence type="ECO:0000313" key="2">
    <source>
        <dbReference type="Proteomes" id="UP001065549"/>
    </source>
</evidence>
<organism evidence="1 2">
    <name type="scientific">Hominibacterium faecale</name>
    <dbReference type="NCBI Taxonomy" id="2839743"/>
    <lineage>
        <taxon>Bacteria</taxon>
        <taxon>Bacillati</taxon>
        <taxon>Bacillota</taxon>
        <taxon>Clostridia</taxon>
        <taxon>Peptostreptococcales</taxon>
        <taxon>Anaerovoracaceae</taxon>
        <taxon>Hominibacterium</taxon>
    </lineage>
</organism>
<gene>
    <name evidence="1" type="ORF">OBO34_08980</name>
</gene>
<dbReference type="Proteomes" id="UP001065549">
    <property type="component" value="Unassembled WGS sequence"/>
</dbReference>
<evidence type="ECO:0000313" key="1">
    <source>
        <dbReference type="EMBL" id="MCU7378491.1"/>
    </source>
</evidence>
<dbReference type="AlphaFoldDB" id="A0A9J6QUD1"/>
<dbReference type="EMBL" id="JAOSHN010000003">
    <property type="protein sequence ID" value="MCU7378491.1"/>
    <property type="molecule type" value="Genomic_DNA"/>
</dbReference>
<name>A0A9J6QUD1_9FIRM</name>